<evidence type="ECO:0000256" key="3">
    <source>
        <dbReference type="ARBA" id="ARBA00022927"/>
    </source>
</evidence>
<evidence type="ECO:0000256" key="6">
    <source>
        <dbReference type="ARBA" id="ARBA00023140"/>
    </source>
</evidence>
<keyword evidence="6 10" id="KW-0576">Peroxisome</keyword>
<dbReference type="InterPro" id="IPR036388">
    <property type="entry name" value="WH-like_DNA-bd_sf"/>
</dbReference>
<reference evidence="13" key="1">
    <citation type="submission" date="2018-08" db="EMBL/GenBank/DDBJ databases">
        <authorList>
            <person name="Cornetti L."/>
        </authorList>
    </citation>
    <scope>NUCLEOTIDE SEQUENCE</scope>
    <source>
        <strain evidence="13">PT-GA-1</strain>
    </source>
</reference>
<evidence type="ECO:0000256" key="7">
    <source>
        <dbReference type="ARBA" id="ARBA00029502"/>
    </source>
</evidence>
<dbReference type="PANTHER" id="PTHR23058">
    <property type="entry name" value="PEROXISOMAL MEMBRANE PROTEIN PEX14"/>
    <property type="match status" value="1"/>
</dbReference>
<feature type="region of interest" description="Disordered" evidence="11">
    <location>
        <begin position="246"/>
        <end position="270"/>
    </location>
</feature>
<name>A0A4Y7M4B3_9CRUS</name>
<dbReference type="InterPro" id="IPR006785">
    <property type="entry name" value="Pex14_N"/>
</dbReference>
<dbReference type="GO" id="GO:0016560">
    <property type="term" value="P:protein import into peroxisome matrix, docking"/>
    <property type="evidence" value="ECO:0007669"/>
    <property type="project" value="UniProtKB-UniRule"/>
</dbReference>
<keyword evidence="3 10" id="KW-0653">Protein transport</keyword>
<evidence type="ECO:0000256" key="9">
    <source>
        <dbReference type="ARBA" id="ARBA00046271"/>
    </source>
</evidence>
<organism evidence="13">
    <name type="scientific">Daphnia hispanica</name>
    <dbReference type="NCBI Taxonomy" id="575233"/>
    <lineage>
        <taxon>Eukaryota</taxon>
        <taxon>Metazoa</taxon>
        <taxon>Ecdysozoa</taxon>
        <taxon>Arthropoda</taxon>
        <taxon>Crustacea</taxon>
        <taxon>Branchiopoda</taxon>
        <taxon>Diplostraca</taxon>
        <taxon>Cladocera</taxon>
        <taxon>Anomopoda</taxon>
        <taxon>Daphniidae</taxon>
        <taxon>Daphnia</taxon>
    </lineage>
</organism>
<evidence type="ECO:0000256" key="2">
    <source>
        <dbReference type="ARBA" id="ARBA00022448"/>
    </source>
</evidence>
<feature type="region of interest" description="Disordered" evidence="11">
    <location>
        <begin position="282"/>
        <end position="316"/>
    </location>
</feature>
<feature type="compositionally biased region" description="Gly residues" evidence="11">
    <location>
        <begin position="307"/>
        <end position="316"/>
    </location>
</feature>
<dbReference type="GO" id="GO:0005102">
    <property type="term" value="F:signaling receptor binding"/>
    <property type="evidence" value="ECO:0007669"/>
    <property type="project" value="TreeGrafter"/>
</dbReference>
<feature type="domain" description="Peroxisome membrane anchor protein Pex14p N-terminal" evidence="12">
    <location>
        <begin position="30"/>
        <end position="73"/>
    </location>
</feature>
<dbReference type="Gene3D" id="1.10.10.10">
    <property type="entry name" value="Winged helix-like DNA-binding domain superfamily/Winged helix DNA-binding domain"/>
    <property type="match status" value="1"/>
</dbReference>
<accession>A0A4Y7M4B3</accession>
<proteinExistence type="evidence at transcript level"/>
<keyword evidence="4" id="KW-0811">Translocation</keyword>
<comment type="function">
    <text evidence="10">Component of the PEX13-PEX14 docking complex, a translocon channel that specifically mediates the import of peroxisomal cargo proteins bound to PEX5 receptor. The PEX13-PEX14 docking complex forms a large import pore which can be opened to a diameter of about 9 nm. Mechanistically, PEX5 receptor along with cargo proteins associates with the PEX14 subunit of the PEX13-PEX14 docking complex in the cytosol, leading to the insertion of the receptor into the organelle membrane with the concomitant translocation of the cargo into the peroxisome matrix.</text>
</comment>
<evidence type="ECO:0000256" key="1">
    <source>
        <dbReference type="ARBA" id="ARBA00005443"/>
    </source>
</evidence>
<dbReference type="EMBL" id="LR006462">
    <property type="protein sequence ID" value="SVE76081.1"/>
    <property type="molecule type" value="mRNA"/>
</dbReference>
<evidence type="ECO:0000256" key="10">
    <source>
        <dbReference type="RuleBase" id="RU367032"/>
    </source>
</evidence>
<keyword evidence="2 10" id="KW-0813">Transport</keyword>
<dbReference type="InterPro" id="IPR025655">
    <property type="entry name" value="PEX14"/>
</dbReference>
<evidence type="ECO:0000313" key="13">
    <source>
        <dbReference type="EMBL" id="SVE76081.1"/>
    </source>
</evidence>
<evidence type="ECO:0000256" key="4">
    <source>
        <dbReference type="ARBA" id="ARBA00023010"/>
    </source>
</evidence>
<comment type="similarity">
    <text evidence="1 10">Belongs to the peroxin-14 family.</text>
</comment>
<gene>
    <name evidence="13" type="primary">EOG090X0FQ8</name>
</gene>
<dbReference type="GO" id="GO:1990429">
    <property type="term" value="C:peroxisomal importomer complex"/>
    <property type="evidence" value="ECO:0007669"/>
    <property type="project" value="TreeGrafter"/>
</dbReference>
<protein>
    <recommendedName>
        <fullName evidence="7 10">Peroxisomal membrane protein PEX14</fullName>
    </recommendedName>
    <alternativeName>
        <fullName evidence="8 10">Peroxin-14</fullName>
    </alternativeName>
</protein>
<feature type="compositionally biased region" description="Basic and acidic residues" evidence="11">
    <location>
        <begin position="10"/>
        <end position="20"/>
    </location>
</feature>
<evidence type="ECO:0000256" key="11">
    <source>
        <dbReference type="SAM" id="MobiDB-lite"/>
    </source>
</evidence>
<dbReference type="AlphaFoldDB" id="A0A4Y7M4B3"/>
<evidence type="ECO:0000256" key="8">
    <source>
        <dbReference type="ARBA" id="ARBA00029691"/>
    </source>
</evidence>
<dbReference type="Pfam" id="PF04695">
    <property type="entry name" value="Pex14_N"/>
    <property type="match status" value="1"/>
</dbReference>
<dbReference type="PANTHER" id="PTHR23058:SF0">
    <property type="entry name" value="PEROXISOMAL MEMBRANE PROTEIN PEX14"/>
    <property type="match status" value="1"/>
</dbReference>
<sequence>MSDDAVTIHPFRDTHRHNDNTTEGSIQPLREDLISTAVKFLQNPRVATRPKTEKESFLQRKGLNHAEIAAAFEASGINDDKDGSRGQYSSVKVAQLHEYSHALAPVGTTKWGLLKDILNSAILIAGAAYSLHYLYRRFIEPFLFGHKKKKSLTDTVEEMNKNITCLVGNVSDAVQNLSDTVATLRTKQCEQSEIKELKAEMASLKAILLGRRQFPAPPAIVTGPPSIPSWQLGSSAGEKLNLRDETSSKINQGDGVSLSSSPEIISVDDMPTNSASLAKACLSSVSPARGPSESSESNSAEMVEMGASGGSGEDTD</sequence>
<feature type="region of interest" description="Disordered" evidence="11">
    <location>
        <begin position="1"/>
        <end position="26"/>
    </location>
</feature>
<comment type="subcellular location">
    <subcellularLocation>
        <location evidence="9 10">Peroxisome membrane</location>
    </subcellularLocation>
</comment>
<evidence type="ECO:0000256" key="5">
    <source>
        <dbReference type="ARBA" id="ARBA00023136"/>
    </source>
</evidence>
<keyword evidence="5 10" id="KW-0472">Membrane</keyword>
<dbReference type="GO" id="GO:0005778">
    <property type="term" value="C:peroxisomal membrane"/>
    <property type="evidence" value="ECO:0007669"/>
    <property type="project" value="UniProtKB-SubCell"/>
</dbReference>
<evidence type="ECO:0000259" key="12">
    <source>
        <dbReference type="Pfam" id="PF04695"/>
    </source>
</evidence>